<dbReference type="Gene3D" id="3.30.300.130">
    <property type="entry name" value="Fe-S cluster assembly (FSCA)"/>
    <property type="match status" value="1"/>
</dbReference>
<proteinExistence type="predicted"/>
<evidence type="ECO:0000259" key="1">
    <source>
        <dbReference type="Pfam" id="PF01883"/>
    </source>
</evidence>
<protein>
    <submittedName>
        <fullName evidence="2">Metal-sulfur cluster assembly factor</fullName>
    </submittedName>
</protein>
<organism evidence="2 3">
    <name type="scientific">Marinibaculum pumilum</name>
    <dbReference type="NCBI Taxonomy" id="1766165"/>
    <lineage>
        <taxon>Bacteria</taxon>
        <taxon>Pseudomonadati</taxon>
        <taxon>Pseudomonadota</taxon>
        <taxon>Alphaproteobacteria</taxon>
        <taxon>Rhodospirillales</taxon>
        <taxon>Rhodospirillaceae</taxon>
        <taxon>Marinibaculum</taxon>
    </lineage>
</organism>
<dbReference type="PANTHER" id="PTHR42831:SF1">
    <property type="entry name" value="FE-S PROTEIN MATURATION AUXILIARY FACTOR YITW"/>
    <property type="match status" value="1"/>
</dbReference>
<dbReference type="Pfam" id="PF01883">
    <property type="entry name" value="FeS_assembly_P"/>
    <property type="match status" value="1"/>
</dbReference>
<accession>A0ABV7KZ53</accession>
<dbReference type="Proteomes" id="UP001595528">
    <property type="component" value="Unassembled WGS sequence"/>
</dbReference>
<evidence type="ECO:0000313" key="3">
    <source>
        <dbReference type="Proteomes" id="UP001595528"/>
    </source>
</evidence>
<name>A0ABV7KZ53_9PROT</name>
<dbReference type="InterPro" id="IPR034904">
    <property type="entry name" value="FSCA_dom_sf"/>
</dbReference>
<dbReference type="EMBL" id="JBHRTR010000025">
    <property type="protein sequence ID" value="MFC3227698.1"/>
    <property type="molecule type" value="Genomic_DNA"/>
</dbReference>
<sequence>MSGSTELRQQVERLLDEVIDPCSAGIGRPAGLVSMGLVKALDLEDLPEGGTRIRLLLRLTSPCCMMAPHFASQADARLRALPGVEAVEISVSPTIDWEPSHMDPDYRASLPRPDFMQPF</sequence>
<keyword evidence="3" id="KW-1185">Reference proteome</keyword>
<gene>
    <name evidence="2" type="ORF">ACFOGJ_10675</name>
</gene>
<dbReference type="PANTHER" id="PTHR42831">
    <property type="entry name" value="FE-S PROTEIN MATURATION AUXILIARY FACTOR YITW"/>
    <property type="match status" value="1"/>
</dbReference>
<evidence type="ECO:0000313" key="2">
    <source>
        <dbReference type="EMBL" id="MFC3227698.1"/>
    </source>
</evidence>
<feature type="domain" description="MIP18 family-like" evidence="1">
    <location>
        <begin position="8"/>
        <end position="91"/>
    </location>
</feature>
<reference evidence="3" key="1">
    <citation type="journal article" date="2019" name="Int. J. Syst. Evol. Microbiol.">
        <title>The Global Catalogue of Microorganisms (GCM) 10K type strain sequencing project: providing services to taxonomists for standard genome sequencing and annotation.</title>
        <authorList>
            <consortium name="The Broad Institute Genomics Platform"/>
            <consortium name="The Broad Institute Genome Sequencing Center for Infectious Disease"/>
            <person name="Wu L."/>
            <person name="Ma J."/>
        </authorList>
    </citation>
    <scope>NUCLEOTIDE SEQUENCE [LARGE SCALE GENOMIC DNA]</scope>
    <source>
        <strain evidence="3">KCTC 42964</strain>
    </source>
</reference>
<dbReference type="SUPFAM" id="SSF117916">
    <property type="entry name" value="Fe-S cluster assembly (FSCA) domain-like"/>
    <property type="match status" value="1"/>
</dbReference>
<dbReference type="InterPro" id="IPR052339">
    <property type="entry name" value="Fe-S_Maturation_MIP18"/>
</dbReference>
<comment type="caution">
    <text evidence="2">The sequence shown here is derived from an EMBL/GenBank/DDBJ whole genome shotgun (WGS) entry which is preliminary data.</text>
</comment>
<dbReference type="InterPro" id="IPR002744">
    <property type="entry name" value="MIP18-like"/>
</dbReference>
<dbReference type="RefSeq" id="WP_379900088.1">
    <property type="nucleotide sequence ID" value="NZ_JBHRTR010000025.1"/>
</dbReference>